<accession>B4LBI2</accession>
<sequence length="238" mass="26958">MRITQINAPLLAKCCRSNLNLRHLNLGYNSVQRNLSDIVPYCANLETLQFGMMAEASDYKPLAKLPKLKQLMHFGVRRSGSFVPLLTDLAARRQELQRLEIDGGTLSPEETVQIVRQCGLRQLKCFCSTAESVEMLSHLKQLQELSIWMSSRTEISVALLKVIGECKQLQLLRIASGNVSPDFIENVTKVLFETRTEPNQKSLKLELPFTDCTSHNKELSKRNKVLSCSAFEIDSWKC</sequence>
<dbReference type="SMR" id="B4LBI2"/>
<keyword evidence="2" id="KW-1185">Reference proteome</keyword>
<dbReference type="STRING" id="7244.B4LBI2"/>
<dbReference type="OrthoDB" id="7883313at2759"/>
<dbReference type="InterPro" id="IPR032675">
    <property type="entry name" value="LRR_dom_sf"/>
</dbReference>
<dbReference type="EMBL" id="CH940647">
    <property type="protein sequence ID" value="EDW70792.2"/>
    <property type="molecule type" value="Genomic_DNA"/>
</dbReference>
<protein>
    <submittedName>
        <fullName evidence="1">Uncharacterized protein</fullName>
    </submittedName>
</protein>
<dbReference type="Gene3D" id="3.80.10.10">
    <property type="entry name" value="Ribonuclease Inhibitor"/>
    <property type="match status" value="1"/>
</dbReference>
<gene>
    <name evidence="1" type="primary">Dvir\GJ17146</name>
    <name evidence="1" type="ORF">Dvir_GJ17146</name>
</gene>
<name>B4LBI2_DROVI</name>
<dbReference type="KEGG" id="dvi:6622670"/>
<organism evidence="1 2">
    <name type="scientific">Drosophila virilis</name>
    <name type="common">Fruit fly</name>
    <dbReference type="NCBI Taxonomy" id="7244"/>
    <lineage>
        <taxon>Eukaryota</taxon>
        <taxon>Metazoa</taxon>
        <taxon>Ecdysozoa</taxon>
        <taxon>Arthropoda</taxon>
        <taxon>Hexapoda</taxon>
        <taxon>Insecta</taxon>
        <taxon>Pterygota</taxon>
        <taxon>Neoptera</taxon>
        <taxon>Endopterygota</taxon>
        <taxon>Diptera</taxon>
        <taxon>Brachycera</taxon>
        <taxon>Muscomorpha</taxon>
        <taxon>Ephydroidea</taxon>
        <taxon>Drosophilidae</taxon>
        <taxon>Drosophila</taxon>
    </lineage>
</organism>
<dbReference type="AlphaFoldDB" id="B4LBI2"/>
<evidence type="ECO:0000313" key="1">
    <source>
        <dbReference type="EMBL" id="EDW70792.2"/>
    </source>
</evidence>
<proteinExistence type="predicted"/>
<dbReference type="SUPFAM" id="SSF52047">
    <property type="entry name" value="RNI-like"/>
    <property type="match status" value="1"/>
</dbReference>
<evidence type="ECO:0000313" key="2">
    <source>
        <dbReference type="Proteomes" id="UP000008792"/>
    </source>
</evidence>
<dbReference type="InParanoid" id="B4LBI2"/>
<dbReference type="eggNOG" id="ENOG502T9B3">
    <property type="taxonomic scope" value="Eukaryota"/>
</dbReference>
<dbReference type="Proteomes" id="UP000008792">
    <property type="component" value="Unassembled WGS sequence"/>
</dbReference>
<reference evidence="1 2" key="1">
    <citation type="journal article" date="2007" name="Nature">
        <title>Evolution of genes and genomes on the Drosophila phylogeny.</title>
        <authorList>
            <consortium name="Drosophila 12 Genomes Consortium"/>
            <person name="Clark A.G."/>
            <person name="Eisen M.B."/>
            <person name="Smith D.R."/>
            <person name="Bergman C.M."/>
            <person name="Oliver B."/>
            <person name="Markow T.A."/>
            <person name="Kaufman T.C."/>
            <person name="Kellis M."/>
            <person name="Gelbart W."/>
            <person name="Iyer V.N."/>
            <person name="Pollard D.A."/>
            <person name="Sackton T.B."/>
            <person name="Larracuente A.M."/>
            <person name="Singh N.D."/>
            <person name="Abad J.P."/>
            <person name="Abt D.N."/>
            <person name="Adryan B."/>
            <person name="Aguade M."/>
            <person name="Akashi H."/>
            <person name="Anderson W.W."/>
            <person name="Aquadro C.F."/>
            <person name="Ardell D.H."/>
            <person name="Arguello R."/>
            <person name="Artieri C.G."/>
            <person name="Barbash D.A."/>
            <person name="Barker D."/>
            <person name="Barsanti P."/>
            <person name="Batterham P."/>
            <person name="Batzoglou S."/>
            <person name="Begun D."/>
            <person name="Bhutkar A."/>
            <person name="Blanco E."/>
            <person name="Bosak S.A."/>
            <person name="Bradley R.K."/>
            <person name="Brand A.D."/>
            <person name="Brent M.R."/>
            <person name="Brooks A.N."/>
            <person name="Brown R.H."/>
            <person name="Butlin R.K."/>
            <person name="Caggese C."/>
            <person name="Calvi B.R."/>
            <person name="Bernardo de Carvalho A."/>
            <person name="Caspi A."/>
            <person name="Castrezana S."/>
            <person name="Celniker S.E."/>
            <person name="Chang J.L."/>
            <person name="Chapple C."/>
            <person name="Chatterji S."/>
            <person name="Chinwalla A."/>
            <person name="Civetta A."/>
            <person name="Clifton S.W."/>
            <person name="Comeron J.M."/>
            <person name="Costello J.C."/>
            <person name="Coyne J.A."/>
            <person name="Daub J."/>
            <person name="David R.G."/>
            <person name="Delcher A.L."/>
            <person name="Delehaunty K."/>
            <person name="Do C.B."/>
            <person name="Ebling H."/>
            <person name="Edwards K."/>
            <person name="Eickbush T."/>
            <person name="Evans J.D."/>
            <person name="Filipski A."/>
            <person name="Findeiss S."/>
            <person name="Freyhult E."/>
            <person name="Fulton L."/>
            <person name="Fulton R."/>
            <person name="Garcia A.C."/>
            <person name="Gardiner A."/>
            <person name="Garfield D.A."/>
            <person name="Garvin B.E."/>
            <person name="Gibson G."/>
            <person name="Gilbert D."/>
            <person name="Gnerre S."/>
            <person name="Godfrey J."/>
            <person name="Good R."/>
            <person name="Gotea V."/>
            <person name="Gravely B."/>
            <person name="Greenberg A.J."/>
            <person name="Griffiths-Jones S."/>
            <person name="Gross S."/>
            <person name="Guigo R."/>
            <person name="Gustafson E.A."/>
            <person name="Haerty W."/>
            <person name="Hahn M.W."/>
            <person name="Halligan D.L."/>
            <person name="Halpern A.L."/>
            <person name="Halter G.M."/>
            <person name="Han M.V."/>
            <person name="Heger A."/>
            <person name="Hillier L."/>
            <person name="Hinrichs A.S."/>
            <person name="Holmes I."/>
            <person name="Hoskins R.A."/>
            <person name="Hubisz M.J."/>
            <person name="Hultmark D."/>
            <person name="Huntley M.A."/>
            <person name="Jaffe D.B."/>
            <person name="Jagadeeshan S."/>
            <person name="Jeck W.R."/>
            <person name="Johnson J."/>
            <person name="Jones C.D."/>
            <person name="Jordan W.C."/>
            <person name="Karpen G.H."/>
            <person name="Kataoka E."/>
            <person name="Keightley P.D."/>
            <person name="Kheradpour P."/>
            <person name="Kirkness E.F."/>
            <person name="Koerich L.B."/>
            <person name="Kristiansen K."/>
            <person name="Kudrna D."/>
            <person name="Kulathinal R.J."/>
            <person name="Kumar S."/>
            <person name="Kwok R."/>
            <person name="Lander E."/>
            <person name="Langley C.H."/>
            <person name="Lapoint R."/>
            <person name="Lazzaro B.P."/>
            <person name="Lee S.J."/>
            <person name="Levesque L."/>
            <person name="Li R."/>
            <person name="Lin C.F."/>
            <person name="Lin M.F."/>
            <person name="Lindblad-Toh K."/>
            <person name="Llopart A."/>
            <person name="Long M."/>
            <person name="Low L."/>
            <person name="Lozovsky E."/>
            <person name="Lu J."/>
            <person name="Luo M."/>
            <person name="Machado C.A."/>
            <person name="Makalowski W."/>
            <person name="Marzo M."/>
            <person name="Matsuda M."/>
            <person name="Matzkin L."/>
            <person name="McAllister B."/>
            <person name="McBride C.S."/>
            <person name="McKernan B."/>
            <person name="McKernan K."/>
            <person name="Mendez-Lago M."/>
            <person name="Minx P."/>
            <person name="Mollenhauer M.U."/>
            <person name="Montooth K."/>
            <person name="Mount S.M."/>
            <person name="Mu X."/>
            <person name="Myers E."/>
            <person name="Negre B."/>
            <person name="Newfeld S."/>
            <person name="Nielsen R."/>
            <person name="Noor M.A."/>
            <person name="O'Grady P."/>
            <person name="Pachter L."/>
            <person name="Papaceit M."/>
            <person name="Parisi M.J."/>
            <person name="Parisi M."/>
            <person name="Parts L."/>
            <person name="Pedersen J.S."/>
            <person name="Pesole G."/>
            <person name="Phillippy A.M."/>
            <person name="Ponting C.P."/>
            <person name="Pop M."/>
            <person name="Porcelli D."/>
            <person name="Powell J.R."/>
            <person name="Prohaska S."/>
            <person name="Pruitt K."/>
            <person name="Puig M."/>
            <person name="Quesneville H."/>
            <person name="Ram K.R."/>
            <person name="Rand D."/>
            <person name="Rasmussen M.D."/>
            <person name="Reed L.K."/>
            <person name="Reenan R."/>
            <person name="Reily A."/>
            <person name="Remington K.A."/>
            <person name="Rieger T.T."/>
            <person name="Ritchie M.G."/>
            <person name="Robin C."/>
            <person name="Rogers Y.H."/>
            <person name="Rohde C."/>
            <person name="Rozas J."/>
            <person name="Rubenfield M.J."/>
            <person name="Ruiz A."/>
            <person name="Russo S."/>
            <person name="Salzberg S.L."/>
            <person name="Sanchez-Gracia A."/>
            <person name="Saranga D.J."/>
            <person name="Sato H."/>
            <person name="Schaeffer S.W."/>
            <person name="Schatz M.C."/>
            <person name="Schlenke T."/>
            <person name="Schwartz R."/>
            <person name="Segarra C."/>
            <person name="Singh R.S."/>
            <person name="Sirot L."/>
            <person name="Sirota M."/>
            <person name="Sisneros N.B."/>
            <person name="Smith C.D."/>
            <person name="Smith T.F."/>
            <person name="Spieth J."/>
            <person name="Stage D.E."/>
            <person name="Stark A."/>
            <person name="Stephan W."/>
            <person name="Strausberg R.L."/>
            <person name="Strempel S."/>
            <person name="Sturgill D."/>
            <person name="Sutton G."/>
            <person name="Sutton G.G."/>
            <person name="Tao W."/>
            <person name="Teichmann S."/>
            <person name="Tobari Y.N."/>
            <person name="Tomimura Y."/>
            <person name="Tsolas J.M."/>
            <person name="Valente V.L."/>
            <person name="Venter E."/>
            <person name="Venter J.C."/>
            <person name="Vicario S."/>
            <person name="Vieira F.G."/>
            <person name="Vilella A.J."/>
            <person name="Villasante A."/>
            <person name="Walenz B."/>
            <person name="Wang J."/>
            <person name="Wasserman M."/>
            <person name="Watts T."/>
            <person name="Wilson D."/>
            <person name="Wilson R.K."/>
            <person name="Wing R.A."/>
            <person name="Wolfner M.F."/>
            <person name="Wong A."/>
            <person name="Wong G.K."/>
            <person name="Wu C.I."/>
            <person name="Wu G."/>
            <person name="Yamamoto D."/>
            <person name="Yang H.P."/>
            <person name="Yang S.P."/>
            <person name="Yorke J.A."/>
            <person name="Yoshida K."/>
            <person name="Zdobnov E."/>
            <person name="Zhang P."/>
            <person name="Zhang Y."/>
            <person name="Zimin A.V."/>
            <person name="Baldwin J."/>
            <person name="Abdouelleil A."/>
            <person name="Abdulkadir J."/>
            <person name="Abebe A."/>
            <person name="Abera B."/>
            <person name="Abreu J."/>
            <person name="Acer S.C."/>
            <person name="Aftuck L."/>
            <person name="Alexander A."/>
            <person name="An P."/>
            <person name="Anderson E."/>
            <person name="Anderson S."/>
            <person name="Arachi H."/>
            <person name="Azer M."/>
            <person name="Bachantsang P."/>
            <person name="Barry A."/>
            <person name="Bayul T."/>
            <person name="Berlin A."/>
            <person name="Bessette D."/>
            <person name="Bloom T."/>
            <person name="Blye J."/>
            <person name="Boguslavskiy L."/>
            <person name="Bonnet C."/>
            <person name="Boukhgalter B."/>
            <person name="Bourzgui I."/>
            <person name="Brown A."/>
            <person name="Cahill P."/>
            <person name="Channer S."/>
            <person name="Cheshatsang Y."/>
            <person name="Chuda L."/>
            <person name="Citroen M."/>
            <person name="Collymore A."/>
            <person name="Cooke P."/>
            <person name="Costello M."/>
            <person name="D'Aco K."/>
            <person name="Daza R."/>
            <person name="De Haan G."/>
            <person name="DeGray S."/>
            <person name="DeMaso C."/>
            <person name="Dhargay N."/>
            <person name="Dooley K."/>
            <person name="Dooley E."/>
            <person name="Doricent M."/>
            <person name="Dorje P."/>
            <person name="Dorjee K."/>
            <person name="Dupes A."/>
            <person name="Elong R."/>
            <person name="Falk J."/>
            <person name="Farina A."/>
            <person name="Faro S."/>
            <person name="Ferguson D."/>
            <person name="Fisher S."/>
            <person name="Foley C.D."/>
            <person name="Franke A."/>
            <person name="Friedrich D."/>
            <person name="Gadbois L."/>
            <person name="Gearin G."/>
            <person name="Gearin C.R."/>
            <person name="Giannoukos G."/>
            <person name="Goode T."/>
            <person name="Graham J."/>
            <person name="Grandbois E."/>
            <person name="Grewal S."/>
            <person name="Gyaltsen K."/>
            <person name="Hafez N."/>
            <person name="Hagos B."/>
            <person name="Hall J."/>
            <person name="Henson C."/>
            <person name="Hollinger A."/>
            <person name="Honan T."/>
            <person name="Huard M.D."/>
            <person name="Hughes L."/>
            <person name="Hurhula B."/>
            <person name="Husby M.E."/>
            <person name="Kamat A."/>
            <person name="Kanga B."/>
            <person name="Kashin S."/>
            <person name="Khazanovich D."/>
            <person name="Kisner P."/>
            <person name="Lance K."/>
            <person name="Lara M."/>
            <person name="Lee W."/>
            <person name="Lennon N."/>
            <person name="Letendre F."/>
            <person name="LeVine R."/>
            <person name="Lipovsky A."/>
            <person name="Liu X."/>
            <person name="Liu J."/>
            <person name="Liu S."/>
            <person name="Lokyitsang T."/>
            <person name="Lokyitsang Y."/>
            <person name="Lubonja R."/>
            <person name="Lui A."/>
            <person name="MacDonald P."/>
            <person name="Magnisalis V."/>
            <person name="Maru K."/>
            <person name="Matthews C."/>
            <person name="McCusker W."/>
            <person name="McDonough S."/>
            <person name="Mehta T."/>
            <person name="Meldrim J."/>
            <person name="Meneus L."/>
            <person name="Mihai O."/>
            <person name="Mihalev A."/>
            <person name="Mihova T."/>
            <person name="Mittelman R."/>
            <person name="Mlenga V."/>
            <person name="Montmayeur A."/>
            <person name="Mulrain L."/>
            <person name="Navidi A."/>
            <person name="Naylor J."/>
            <person name="Negash T."/>
            <person name="Nguyen T."/>
            <person name="Nguyen N."/>
            <person name="Nicol R."/>
            <person name="Norbu C."/>
            <person name="Norbu N."/>
            <person name="Novod N."/>
            <person name="O'Neill B."/>
            <person name="Osman S."/>
            <person name="Markiewicz E."/>
            <person name="Oyono O.L."/>
            <person name="Patti C."/>
            <person name="Phunkhang P."/>
            <person name="Pierre F."/>
            <person name="Priest M."/>
            <person name="Raghuraman S."/>
            <person name="Rege F."/>
            <person name="Reyes R."/>
            <person name="Rise C."/>
            <person name="Rogov P."/>
            <person name="Ross K."/>
            <person name="Ryan E."/>
            <person name="Settipalli S."/>
            <person name="Shea T."/>
            <person name="Sherpa N."/>
            <person name="Shi L."/>
            <person name="Shih D."/>
            <person name="Sparrow T."/>
            <person name="Spaulding J."/>
            <person name="Stalker J."/>
            <person name="Stange-Thomann N."/>
            <person name="Stavropoulos S."/>
            <person name="Stone C."/>
            <person name="Strader C."/>
            <person name="Tesfaye S."/>
            <person name="Thomson T."/>
            <person name="Thoulutsang Y."/>
            <person name="Thoulutsang D."/>
            <person name="Topham K."/>
            <person name="Topping I."/>
            <person name="Tsamla T."/>
            <person name="Vassiliev H."/>
            <person name="Vo A."/>
            <person name="Wangchuk T."/>
            <person name="Wangdi T."/>
            <person name="Weiand M."/>
            <person name="Wilkinson J."/>
            <person name="Wilson A."/>
            <person name="Yadav S."/>
            <person name="Young G."/>
            <person name="Yu Q."/>
            <person name="Zembek L."/>
            <person name="Zhong D."/>
            <person name="Zimmer A."/>
            <person name="Zwirko Z."/>
            <person name="Jaffe D.B."/>
            <person name="Alvarez P."/>
            <person name="Brockman W."/>
            <person name="Butler J."/>
            <person name="Chin C."/>
            <person name="Gnerre S."/>
            <person name="Grabherr M."/>
            <person name="Kleber M."/>
            <person name="Mauceli E."/>
            <person name="MacCallum I."/>
        </authorList>
    </citation>
    <scope>NUCLEOTIDE SEQUENCE [LARGE SCALE GENOMIC DNA]</scope>
    <source>
        <strain evidence="2">Tucson 15010-1051.87</strain>
    </source>
</reference>
<dbReference type="HOGENOM" id="CLU_092933_0_0_1"/>